<dbReference type="AlphaFoldDB" id="A0A0F7FTY6"/>
<dbReference type="PANTHER" id="PTHR45527">
    <property type="entry name" value="NONRIBOSOMAL PEPTIDE SYNTHETASE"/>
    <property type="match status" value="1"/>
</dbReference>
<dbReference type="GO" id="GO:0005737">
    <property type="term" value="C:cytoplasm"/>
    <property type="evidence" value="ECO:0007669"/>
    <property type="project" value="TreeGrafter"/>
</dbReference>
<reference evidence="5" key="1">
    <citation type="submission" date="2019-08" db="EMBL/GenBank/DDBJ databases">
        <title>Complete genome sequence of a mangrove-derived Streptomyces xiamenensis.</title>
        <authorList>
            <person name="Xu J."/>
        </authorList>
    </citation>
    <scope>NUCLEOTIDE SEQUENCE</scope>
    <source>
        <strain evidence="5">318</strain>
    </source>
</reference>
<dbReference type="GO" id="GO:0043041">
    <property type="term" value="P:amino acid activation for nonribosomal peptide biosynthetic process"/>
    <property type="evidence" value="ECO:0007669"/>
    <property type="project" value="TreeGrafter"/>
</dbReference>
<dbReference type="Pfam" id="PF00668">
    <property type="entry name" value="Condensation"/>
    <property type="match status" value="1"/>
</dbReference>
<dbReference type="Gene3D" id="3.30.559.10">
    <property type="entry name" value="Chloramphenicol acetyltransferase-like domain"/>
    <property type="match status" value="1"/>
</dbReference>
<evidence type="ECO:0000256" key="1">
    <source>
        <dbReference type="ARBA" id="ARBA00001957"/>
    </source>
</evidence>
<dbReference type="InterPro" id="IPR023213">
    <property type="entry name" value="CAT-like_dom_sf"/>
</dbReference>
<evidence type="ECO:0000313" key="6">
    <source>
        <dbReference type="Proteomes" id="UP000034034"/>
    </source>
</evidence>
<dbReference type="GO" id="GO:0031177">
    <property type="term" value="F:phosphopantetheine binding"/>
    <property type="evidence" value="ECO:0007669"/>
    <property type="project" value="InterPro"/>
</dbReference>
<dbReference type="PATRIC" id="fig|408015.6.peg.2446"/>
<protein>
    <submittedName>
        <fullName evidence="5">Non-ribosomal peptide synthetase</fullName>
    </submittedName>
</protein>
<dbReference type="EMBL" id="CP009922">
    <property type="protein sequence ID" value="AKG43793.1"/>
    <property type="molecule type" value="Genomic_DNA"/>
</dbReference>
<gene>
    <name evidence="5" type="ORF">SXIM_24090</name>
</gene>
<dbReference type="Pfam" id="PF00550">
    <property type="entry name" value="PP-binding"/>
    <property type="match status" value="1"/>
</dbReference>
<dbReference type="Gene3D" id="3.30.559.30">
    <property type="entry name" value="Nonribosomal peptide synthetase, condensation domain"/>
    <property type="match status" value="1"/>
</dbReference>
<dbReference type="GO" id="GO:0044550">
    <property type="term" value="P:secondary metabolite biosynthetic process"/>
    <property type="evidence" value="ECO:0007669"/>
    <property type="project" value="TreeGrafter"/>
</dbReference>
<dbReference type="PANTHER" id="PTHR45527:SF1">
    <property type="entry name" value="FATTY ACID SYNTHASE"/>
    <property type="match status" value="1"/>
</dbReference>
<evidence type="ECO:0000256" key="2">
    <source>
        <dbReference type="ARBA" id="ARBA00022450"/>
    </source>
</evidence>
<sequence length="560" mass="60540">MSVSTPPSVSTPRTTWYGATPAQQGIWILDRIERLRPTYLIPSVLEFTGPVDHQALTGATRATLARYPALRSRFRLDTRHRRVEYRTDGAPAEVGFIDAVAEEWTAQELAALIEALCYTPFDLGAEAPARAEIIRTGTETTLLVLTVHHIVFDATSRELVLDEITGRYRAAVLGTPFTPRRAVHPDEVRPAAPAADLAERVSEAAARLRGAPTTVDLPYARDPHGDLPMLGGWQRTTLDAGTTERVTEAAAREGCTPFMTGVALLAGALARRGEQRDFLFAVVWPGRDDPASAEVVGMFMSTLILRVGLTATTTWRELLATARTAGMETFIDCDVPLDALAAELDADREVGRLPLSPVLVNMADSPGTVALAPGVRGRYRPLEPQYSKWDLALFVHLDEEDGERPRLGFSLDHPAALFDDAAINDLLTALRRGAADLAHDPEDLVLKPAAEDKVNDPAARLEMVRAVWCEVLGTDHVTDDISFFDAGGDSLRLVVLVERLREVSGRMVKTVDLFRAGTVRGQADLLATLGTTGDGNGGGGSARDRLLGAVRQQKAAGPQG</sequence>
<comment type="cofactor">
    <cofactor evidence="1">
        <name>pantetheine 4'-phosphate</name>
        <dbReference type="ChEBI" id="CHEBI:47942"/>
    </cofactor>
</comment>
<dbReference type="InterPro" id="IPR009081">
    <property type="entry name" value="PP-bd_ACP"/>
</dbReference>
<dbReference type="STRING" id="408015.SXIM_24090"/>
<name>A0A0F7FTY6_9ACTN</name>
<dbReference type="RefSeq" id="WP_046723900.1">
    <property type="nucleotide sequence ID" value="NZ_CP009922.3"/>
</dbReference>
<feature type="domain" description="Carrier" evidence="4">
    <location>
        <begin position="455"/>
        <end position="530"/>
    </location>
</feature>
<keyword evidence="2" id="KW-0596">Phosphopantetheine</keyword>
<dbReference type="InterPro" id="IPR001242">
    <property type="entry name" value="Condensation_dom"/>
</dbReference>
<dbReference type="GO" id="GO:0017000">
    <property type="term" value="P:antibiotic biosynthetic process"/>
    <property type="evidence" value="ECO:0007669"/>
    <property type="project" value="UniProtKB-ARBA"/>
</dbReference>
<dbReference type="Gene3D" id="1.10.1200.10">
    <property type="entry name" value="ACP-like"/>
    <property type="match status" value="1"/>
</dbReference>
<evidence type="ECO:0000259" key="4">
    <source>
        <dbReference type="PROSITE" id="PS50075"/>
    </source>
</evidence>
<dbReference type="GO" id="GO:0008610">
    <property type="term" value="P:lipid biosynthetic process"/>
    <property type="evidence" value="ECO:0007669"/>
    <property type="project" value="UniProtKB-ARBA"/>
</dbReference>
<dbReference type="Proteomes" id="UP000034034">
    <property type="component" value="Chromosome"/>
</dbReference>
<evidence type="ECO:0000256" key="3">
    <source>
        <dbReference type="ARBA" id="ARBA00022553"/>
    </source>
</evidence>
<dbReference type="HOGENOM" id="CLU_486526_0_0_11"/>
<keyword evidence="6" id="KW-1185">Reference proteome</keyword>
<organism evidence="5 6">
    <name type="scientific">Streptomyces xiamenensis</name>
    <dbReference type="NCBI Taxonomy" id="408015"/>
    <lineage>
        <taxon>Bacteria</taxon>
        <taxon>Bacillati</taxon>
        <taxon>Actinomycetota</taxon>
        <taxon>Actinomycetes</taxon>
        <taxon>Kitasatosporales</taxon>
        <taxon>Streptomycetaceae</taxon>
        <taxon>Streptomyces</taxon>
    </lineage>
</organism>
<dbReference type="InterPro" id="IPR020806">
    <property type="entry name" value="PKS_PP-bd"/>
</dbReference>
<keyword evidence="3" id="KW-0597">Phosphoprotein</keyword>
<proteinExistence type="predicted"/>
<dbReference type="KEGG" id="sxi:SXIM_24090"/>
<evidence type="ECO:0000313" key="5">
    <source>
        <dbReference type="EMBL" id="AKG43793.1"/>
    </source>
</evidence>
<dbReference type="SUPFAM" id="SSF47336">
    <property type="entry name" value="ACP-like"/>
    <property type="match status" value="1"/>
</dbReference>
<dbReference type="SUPFAM" id="SSF52777">
    <property type="entry name" value="CoA-dependent acyltransferases"/>
    <property type="match status" value="2"/>
</dbReference>
<dbReference type="SMART" id="SM00823">
    <property type="entry name" value="PKS_PP"/>
    <property type="match status" value="1"/>
</dbReference>
<dbReference type="GO" id="GO:0003824">
    <property type="term" value="F:catalytic activity"/>
    <property type="evidence" value="ECO:0007669"/>
    <property type="project" value="InterPro"/>
</dbReference>
<dbReference type="InterPro" id="IPR036736">
    <property type="entry name" value="ACP-like_sf"/>
</dbReference>
<accession>A0A0F7FTY6</accession>
<dbReference type="PROSITE" id="PS50075">
    <property type="entry name" value="CARRIER"/>
    <property type="match status" value="1"/>
</dbReference>